<gene>
    <name evidence="2" type="ORF">DOK76_04415</name>
</gene>
<dbReference type="Gene3D" id="3.20.80.10">
    <property type="entry name" value="Regulatory factor, effector binding domain"/>
    <property type="match status" value="1"/>
</dbReference>
<dbReference type="EMBL" id="JAFLVX010000014">
    <property type="protein sequence ID" value="MBO0476302.1"/>
    <property type="molecule type" value="Genomic_DNA"/>
</dbReference>
<dbReference type="Pfam" id="PF06445">
    <property type="entry name" value="GyrI-like"/>
    <property type="match status" value="1"/>
</dbReference>
<organism evidence="2 3">
    <name type="scientific">Candidatus Vagococcus giribetii</name>
    <dbReference type="NCBI Taxonomy" id="2230876"/>
    <lineage>
        <taxon>Bacteria</taxon>
        <taxon>Bacillati</taxon>
        <taxon>Bacillota</taxon>
        <taxon>Bacilli</taxon>
        <taxon>Lactobacillales</taxon>
        <taxon>Enterococcaceae</taxon>
        <taxon>Vagococcus</taxon>
    </lineage>
</organism>
<evidence type="ECO:0000313" key="3">
    <source>
        <dbReference type="Proteomes" id="UP000664857"/>
    </source>
</evidence>
<comment type="caution">
    <text evidence="2">The sequence shown here is derived from an EMBL/GenBank/DDBJ whole genome shotgun (WGS) entry which is preliminary data.</text>
</comment>
<accession>A0ABS3HRD7</accession>
<dbReference type="InterPro" id="IPR011256">
    <property type="entry name" value="Reg_factor_effector_dom_sf"/>
</dbReference>
<proteinExistence type="predicted"/>
<keyword evidence="3" id="KW-1185">Reference proteome</keyword>
<dbReference type="InterPro" id="IPR029442">
    <property type="entry name" value="GyrI-like"/>
</dbReference>
<dbReference type="Proteomes" id="UP000664857">
    <property type="component" value="Unassembled WGS sequence"/>
</dbReference>
<dbReference type="InterPro" id="IPR008319">
    <property type="entry name" value="GyrI-like_CCH_Lin2189-like"/>
</dbReference>
<dbReference type="PIRSF" id="PIRSF031644">
    <property type="entry name" value="UCP031644"/>
    <property type="match status" value="1"/>
</dbReference>
<name>A0ABS3HRD7_9ENTE</name>
<evidence type="ECO:0000313" key="2">
    <source>
        <dbReference type="EMBL" id="MBO0476302.1"/>
    </source>
</evidence>
<dbReference type="RefSeq" id="WP_206965258.1">
    <property type="nucleotide sequence ID" value="NZ_JAFLVX010000014.1"/>
</dbReference>
<sequence>MKHEWRKQEKELYLPKKIEMISIPKQLFLLIEGAGNPNSDAFAKKIEALYSVSYGIRMGMKKGRFGEAFEYTVYPLEGIWTTEDGSKDEALNKESLVYCVMIRQPDGVTKEIVEEIKKEVFDKKKNSDINLIKFESYEDGLSLQTIHQGSFDTEVETFEKMNAFLADTPYEKDWLMDRFVHREIYLSDPRKVVAEKRKTVLRYKLKEK</sequence>
<protein>
    <submittedName>
        <fullName evidence="2">GyrI-like domain-containing protein</fullName>
    </submittedName>
</protein>
<reference evidence="2 3" key="1">
    <citation type="submission" date="2021-03" db="EMBL/GenBank/DDBJ databases">
        <title>Enterococcal diversity collection.</title>
        <authorList>
            <person name="Gilmore M.S."/>
            <person name="Schwartzman J."/>
            <person name="Van Tyne D."/>
            <person name="Martin M."/>
            <person name="Earl A.M."/>
            <person name="Manson A.L."/>
            <person name="Straub T."/>
            <person name="Salamzade R."/>
            <person name="Saavedra J."/>
            <person name="Lebreton F."/>
            <person name="Prichula J."/>
            <person name="Schaufler K."/>
            <person name="Gaca A."/>
            <person name="Sgardioli B."/>
            <person name="Wagenaar J."/>
            <person name="Strong T."/>
        </authorList>
    </citation>
    <scope>NUCLEOTIDE SEQUENCE [LARGE SCALE GENOMIC DNA]</scope>
    <source>
        <strain evidence="2 3">DIV0080</strain>
    </source>
</reference>
<evidence type="ECO:0000259" key="1">
    <source>
        <dbReference type="Pfam" id="PF06445"/>
    </source>
</evidence>
<feature type="domain" description="GyrI-like small molecule binding" evidence="1">
    <location>
        <begin position="17"/>
        <end position="195"/>
    </location>
</feature>